<dbReference type="Proteomes" id="UP001165060">
    <property type="component" value="Unassembled WGS sequence"/>
</dbReference>
<dbReference type="InterPro" id="IPR052583">
    <property type="entry name" value="ATP-helicase/E3_Ub-Ligase"/>
</dbReference>
<dbReference type="Gene3D" id="3.40.50.300">
    <property type="entry name" value="P-loop containing nucleotide triphosphate hydrolases"/>
    <property type="match status" value="1"/>
</dbReference>
<keyword evidence="1" id="KW-0479">Metal-binding</keyword>
<evidence type="ECO:0000256" key="7">
    <source>
        <dbReference type="SAM" id="MobiDB-lite"/>
    </source>
</evidence>
<sequence>MLSITKFMSLVDNQHSLSQPTVLAPPNLLATLRPFQSAAVRWMISRELAAISCCPNPSAPNPDPWLLRGGIFADEMGLGKTVSLIALLLATKTRPPTRPASIPAEQIARLKAFWVNRRRSRADQSRSAEVEPLQPIPSSTTLILCTPALITQWRHELSLHVASDHPLTVFVYEGAASKATAAQLAGSDVVLMSYTKLSAEFHFMQAARSPLLGVLFRRLVLDETQQIETETKPSQRFQVASHILSESKWCVSGTPAGKDSMMMFAGLLQFIFPAIPKNDLVNLFREDGPQNLREFLKKVVWRSTKENEQVLRESAVPEQRQRTQVLKFTEEERLIYQTPHNATRAVLMNVLTRPKNAVLKPMELAQIKKKTTLLRQLCCHPQVSEWVNRKITRGQPALVMSTEQMRVQLLAERAAKATDEQRTYIYYMNGLVALYQLREEEERAAGGDGGEWARKMATLQEEGVGLLREGLKPVLLSTPGKWTSGSRSGDVSFGKLEVDLEPNASEIVIEFGEPKRISSCTFVLAGLAWPQQVTLQAMDNESGLGWTDMTTVSQVDNVDQNKIVGSLRSNTWRFRFSPPPAIAPRLAARVDIQLYEFSLEIDTPQVIHLVHHYQKRVGASCPGEFPAELQARQDKHFRVDRLRYQSAQMNVKQAREDLQKKIDAMDKARSTAGSRPWFAHLMTILDQPKHADDHATLMQRVEAYRIGEMNAVLRSFGSGHDLLLALREVDPLVEDRYAVHPTKTKVLDRVVKLPNDIGEREMVSNGMWGRQDVLEPNFKGIADFFVCTESFKMSGATNFGRQRRTNTCKHPMCALQREIEEWNDTLVGEDASGSVARVLDIMYRFVAEKVRREEEMKKARLEAEEAGEEPEVKDEEEAYWGRLLEWAKATLEVRAEALKMVGVLRDVWEARRNWLAREDEFAHYKIRRRFVRDGDDVSLMVSERADKDKNARIAQQLLVGAGENLMEDVRKEEALLMVARSDLAEEKGFLARLRRKWLAGADDEDDCPVCQEPVKQGDAAVTWTGCAHTAHARCYDEWVKKGVGVNRNGHCMTCKTKGMLRLIVQECVRIKEKKEKAILFSQFDKFLDVIGEALKVKGVGARRVRGASEMGGAIRAWSENDEEVCLLCNIKGAGEGLTLTAANHVLLAEPVADEALRRQACARVNRIGQGRKSEVVTFVVEDSLEEEVERVREVRAEERRKGFSEKEMARKRVFRAGEESFSREEMAKWFGIALLEEEKEGEGEEEEEEEGEEGEEEEEVVLGEKIAAEVDEEEWSEWSEVADSRGTKRAASPTPPATPEGGKRHKQQAPAPPSGTAPAQRRRAPATPSGTAPAQRLGRLHWELYGESILGNAALLTSGGQVHLMKAVDFFEEALEVRGGGGVAERIDAIEEGARAGALIANTKS</sequence>
<dbReference type="PANTHER" id="PTHR45865">
    <property type="entry name" value="E3 UBIQUITIN-PROTEIN LIGASE SHPRH FAMILY MEMBER"/>
    <property type="match status" value="1"/>
</dbReference>
<keyword evidence="11" id="KW-1185">Reference proteome</keyword>
<proteinExistence type="predicted"/>
<dbReference type="Gene3D" id="3.40.50.10810">
    <property type="entry name" value="Tandem AAA-ATPase domain"/>
    <property type="match status" value="1"/>
</dbReference>
<dbReference type="SUPFAM" id="SSF57850">
    <property type="entry name" value="RING/U-box"/>
    <property type="match status" value="1"/>
</dbReference>
<comment type="caution">
    <text evidence="10">The sequence shown here is derived from an EMBL/GenBank/DDBJ whole genome shotgun (WGS) entry which is preliminary data.</text>
</comment>
<organism evidence="10 11">
    <name type="scientific">Tetraparma gracilis</name>
    <dbReference type="NCBI Taxonomy" id="2962635"/>
    <lineage>
        <taxon>Eukaryota</taxon>
        <taxon>Sar</taxon>
        <taxon>Stramenopiles</taxon>
        <taxon>Ochrophyta</taxon>
        <taxon>Bolidophyceae</taxon>
        <taxon>Parmales</taxon>
        <taxon>Triparmaceae</taxon>
        <taxon>Tetraparma</taxon>
    </lineage>
</organism>
<dbReference type="Pfam" id="PF00271">
    <property type="entry name" value="Helicase_C"/>
    <property type="match status" value="1"/>
</dbReference>
<feature type="domain" description="Helicase C-terminal" evidence="9">
    <location>
        <begin position="1062"/>
        <end position="1214"/>
    </location>
</feature>
<feature type="coiled-coil region" evidence="6">
    <location>
        <begin position="644"/>
        <end position="671"/>
    </location>
</feature>
<evidence type="ECO:0000256" key="5">
    <source>
        <dbReference type="PROSITE-ProRule" id="PRU00175"/>
    </source>
</evidence>
<gene>
    <name evidence="10" type="ORF">TeGR_g14707</name>
</gene>
<keyword evidence="2 5" id="KW-0863">Zinc-finger</keyword>
<dbReference type="PROSITE" id="PS50089">
    <property type="entry name" value="ZF_RING_2"/>
    <property type="match status" value="1"/>
</dbReference>
<dbReference type="PROSITE" id="PS51194">
    <property type="entry name" value="HELICASE_CTER"/>
    <property type="match status" value="1"/>
</dbReference>
<evidence type="ECO:0000256" key="1">
    <source>
        <dbReference type="ARBA" id="ARBA00022723"/>
    </source>
</evidence>
<dbReference type="SMART" id="SM00487">
    <property type="entry name" value="DEXDc"/>
    <property type="match status" value="1"/>
</dbReference>
<feature type="region of interest" description="Disordered" evidence="7">
    <location>
        <begin position="1236"/>
        <end position="1334"/>
    </location>
</feature>
<dbReference type="Pfam" id="PF00097">
    <property type="entry name" value="zf-C3HC4"/>
    <property type="match status" value="1"/>
</dbReference>
<evidence type="ECO:0000313" key="11">
    <source>
        <dbReference type="Proteomes" id="UP001165060"/>
    </source>
</evidence>
<dbReference type="InterPro" id="IPR018957">
    <property type="entry name" value="Znf_C3HC4_RING-type"/>
</dbReference>
<keyword evidence="4" id="KW-0862">Zinc</keyword>
<dbReference type="SMART" id="SM00490">
    <property type="entry name" value="HELICc"/>
    <property type="match status" value="1"/>
</dbReference>
<accession>A0ABQ6MYL3</accession>
<keyword evidence="6" id="KW-0175">Coiled coil</keyword>
<dbReference type="CDD" id="cd18793">
    <property type="entry name" value="SF2_C_SNF"/>
    <property type="match status" value="1"/>
</dbReference>
<dbReference type="SUPFAM" id="SSF52540">
    <property type="entry name" value="P-loop containing nucleoside triphosphate hydrolases"/>
    <property type="match status" value="2"/>
</dbReference>
<dbReference type="InterPro" id="IPR027417">
    <property type="entry name" value="P-loop_NTPase"/>
</dbReference>
<keyword evidence="3" id="KW-0378">Hydrolase</keyword>
<dbReference type="InterPro" id="IPR000330">
    <property type="entry name" value="SNF2_N"/>
</dbReference>
<dbReference type="SMART" id="SM00184">
    <property type="entry name" value="RING"/>
    <property type="match status" value="1"/>
</dbReference>
<dbReference type="InterPro" id="IPR001841">
    <property type="entry name" value="Znf_RING"/>
</dbReference>
<dbReference type="InterPro" id="IPR049730">
    <property type="entry name" value="SNF2/RAD54-like_C"/>
</dbReference>
<dbReference type="InterPro" id="IPR038718">
    <property type="entry name" value="SNF2-like_sf"/>
</dbReference>
<evidence type="ECO:0000259" key="9">
    <source>
        <dbReference type="PROSITE" id="PS51194"/>
    </source>
</evidence>
<evidence type="ECO:0000259" key="8">
    <source>
        <dbReference type="PROSITE" id="PS50089"/>
    </source>
</evidence>
<feature type="domain" description="RING-type" evidence="8">
    <location>
        <begin position="1007"/>
        <end position="1055"/>
    </location>
</feature>
<evidence type="ECO:0000256" key="6">
    <source>
        <dbReference type="SAM" id="Coils"/>
    </source>
</evidence>
<evidence type="ECO:0000256" key="3">
    <source>
        <dbReference type="ARBA" id="ARBA00022801"/>
    </source>
</evidence>
<reference evidence="10 11" key="1">
    <citation type="journal article" date="2023" name="Commun. Biol.">
        <title>Genome analysis of Parmales, the sister group of diatoms, reveals the evolutionary specialization of diatoms from phago-mixotrophs to photoautotrophs.</title>
        <authorList>
            <person name="Ban H."/>
            <person name="Sato S."/>
            <person name="Yoshikawa S."/>
            <person name="Yamada K."/>
            <person name="Nakamura Y."/>
            <person name="Ichinomiya M."/>
            <person name="Sato N."/>
            <person name="Blanc-Mathieu R."/>
            <person name="Endo H."/>
            <person name="Kuwata A."/>
            <person name="Ogata H."/>
        </authorList>
    </citation>
    <scope>NUCLEOTIDE SEQUENCE [LARGE SCALE GENOMIC DNA]</scope>
</reference>
<evidence type="ECO:0000313" key="10">
    <source>
        <dbReference type="EMBL" id="GMI36366.1"/>
    </source>
</evidence>
<dbReference type="Gene3D" id="3.30.40.10">
    <property type="entry name" value="Zinc/RING finger domain, C3HC4 (zinc finger)"/>
    <property type="match status" value="1"/>
</dbReference>
<evidence type="ECO:0000256" key="2">
    <source>
        <dbReference type="ARBA" id="ARBA00022771"/>
    </source>
</evidence>
<feature type="compositionally biased region" description="Acidic residues" evidence="7">
    <location>
        <begin position="1236"/>
        <end position="1261"/>
    </location>
</feature>
<dbReference type="CDD" id="cd18008">
    <property type="entry name" value="DEXDc_SHPRH-like"/>
    <property type="match status" value="1"/>
</dbReference>
<dbReference type="EMBL" id="BRYB01003423">
    <property type="protein sequence ID" value="GMI36366.1"/>
    <property type="molecule type" value="Genomic_DNA"/>
</dbReference>
<dbReference type="InterPro" id="IPR013083">
    <property type="entry name" value="Znf_RING/FYVE/PHD"/>
</dbReference>
<evidence type="ECO:0000256" key="4">
    <source>
        <dbReference type="ARBA" id="ARBA00022833"/>
    </source>
</evidence>
<name>A0ABQ6MYL3_9STRA</name>
<protein>
    <submittedName>
        <fullName evidence="10">Uncharacterized protein</fullName>
    </submittedName>
</protein>
<dbReference type="InterPro" id="IPR014001">
    <property type="entry name" value="Helicase_ATP-bd"/>
</dbReference>
<dbReference type="Pfam" id="PF00176">
    <property type="entry name" value="SNF2-rel_dom"/>
    <property type="match status" value="1"/>
</dbReference>
<dbReference type="InterPro" id="IPR001650">
    <property type="entry name" value="Helicase_C-like"/>
</dbReference>
<dbReference type="PANTHER" id="PTHR45865:SF1">
    <property type="entry name" value="E3 UBIQUITIN-PROTEIN LIGASE SHPRH"/>
    <property type="match status" value="1"/>
</dbReference>